<proteinExistence type="predicted"/>
<dbReference type="CDD" id="cd13400">
    <property type="entry name" value="LT_IagB-like"/>
    <property type="match status" value="1"/>
</dbReference>
<evidence type="ECO:0000313" key="2">
    <source>
        <dbReference type="Proteomes" id="UP000316905"/>
    </source>
</evidence>
<gene>
    <name evidence="1" type="ORF">IQ22_04546</name>
</gene>
<dbReference type="NCBIfam" id="NF010463">
    <property type="entry name" value="PRK13888.1"/>
    <property type="match status" value="1"/>
</dbReference>
<dbReference type="EMBL" id="VLKY01000033">
    <property type="protein sequence ID" value="TWI46171.1"/>
    <property type="molecule type" value="Genomic_DNA"/>
</dbReference>
<organism evidence="1 2">
    <name type="scientific">Pseudomonas duriflava</name>
    <dbReference type="NCBI Taxonomy" id="459528"/>
    <lineage>
        <taxon>Bacteria</taxon>
        <taxon>Pseudomonadati</taxon>
        <taxon>Pseudomonadota</taxon>
        <taxon>Gammaproteobacteria</taxon>
        <taxon>Pseudomonadales</taxon>
        <taxon>Pseudomonadaceae</taxon>
        <taxon>Pseudomonas</taxon>
    </lineage>
</organism>
<protein>
    <recommendedName>
        <fullName evidence="3">Transglycosylase-like protein with SLT domain</fullName>
    </recommendedName>
</protein>
<reference evidence="1 2" key="1">
    <citation type="journal article" date="2015" name="Stand. Genomic Sci.">
        <title>Genomic Encyclopedia of Bacterial and Archaeal Type Strains, Phase III: the genomes of soil and plant-associated and newly described type strains.</title>
        <authorList>
            <person name="Whitman W.B."/>
            <person name="Woyke T."/>
            <person name="Klenk H.P."/>
            <person name="Zhou Y."/>
            <person name="Lilburn T.G."/>
            <person name="Beck B.J."/>
            <person name="De Vos P."/>
            <person name="Vandamme P."/>
            <person name="Eisen J.A."/>
            <person name="Garrity G."/>
            <person name="Hugenholtz P."/>
            <person name="Kyrpides N.C."/>
        </authorList>
    </citation>
    <scope>NUCLEOTIDE SEQUENCE [LARGE SCALE GENOMIC DNA]</scope>
    <source>
        <strain evidence="1 2">CGMCC 1.6858</strain>
    </source>
</reference>
<accession>A0A562PNX9</accession>
<evidence type="ECO:0008006" key="3">
    <source>
        <dbReference type="Google" id="ProtNLM"/>
    </source>
</evidence>
<comment type="caution">
    <text evidence="1">The sequence shown here is derived from an EMBL/GenBank/DDBJ whole genome shotgun (WGS) entry which is preliminary data.</text>
</comment>
<keyword evidence="2" id="KW-1185">Reference proteome</keyword>
<sequence length="215" mass="23954">MPFVDLPPAQEERVVCSIIAAVKYELPANIVLAVAAQEGGKPGQWNQNKDGSWDVGPLQFNTKYLEDLKRYGITANDVEKAGCYPYELAAWRIRGHVLNDKGDLWTRVANYHSRTPDKNAIYRRLVMKRASTWADWLEARFKTYAVTQKTVVLGQVRQEALAASIGPATAAIEPAQKPAEIVAQPAYKPDYAKSSPSKSYAKTEYIPRTLLNASK</sequence>
<dbReference type="AlphaFoldDB" id="A0A562PNX9"/>
<dbReference type="InterPro" id="IPR023346">
    <property type="entry name" value="Lysozyme-like_dom_sf"/>
</dbReference>
<name>A0A562PNX9_9PSED</name>
<dbReference type="SUPFAM" id="SSF53955">
    <property type="entry name" value="Lysozyme-like"/>
    <property type="match status" value="1"/>
</dbReference>
<evidence type="ECO:0000313" key="1">
    <source>
        <dbReference type="EMBL" id="TWI46171.1"/>
    </source>
</evidence>
<dbReference type="Proteomes" id="UP000316905">
    <property type="component" value="Unassembled WGS sequence"/>
</dbReference>
<dbReference type="RefSeq" id="WP_145145988.1">
    <property type="nucleotide sequence ID" value="NZ_VLKY01000033.1"/>
</dbReference>
<dbReference type="OrthoDB" id="9808681at2"/>